<dbReference type="Proteomes" id="UP000066042">
    <property type="component" value="Chromosome"/>
</dbReference>
<organism evidence="1 2">
    <name type="scientific">Thermococcus barophilus</name>
    <dbReference type="NCBI Taxonomy" id="55802"/>
    <lineage>
        <taxon>Archaea</taxon>
        <taxon>Methanobacteriati</taxon>
        <taxon>Methanobacteriota</taxon>
        <taxon>Thermococci</taxon>
        <taxon>Thermococcales</taxon>
        <taxon>Thermococcaceae</taxon>
        <taxon>Thermococcus</taxon>
    </lineage>
</organism>
<dbReference type="InterPro" id="IPR052396">
    <property type="entry name" value="Meiotic_Drive_Suppr_Kinase"/>
</dbReference>
<protein>
    <recommendedName>
        <fullName evidence="3">Serine/threonine protein kinase</fullName>
    </recommendedName>
</protein>
<sequence length="216" mass="25224">MIEHLISRNELRQFREFMKRKGIEELTFYSKGTTSLIFLGKFQGKRVIVKLERKDTPRKNFKREAEILKLLEGDDITPELIDYGIIGGKEYLVREFAEGKPLLYADLEKHHLIEIAKKTHKLDVLGIDHGQIQGGKHIIIGKSVWIIDFEKASTRRKPKNLTSAMAMLFLNENAISKRIREKFEINTEFLSELRRALKEYKENRDIERILSLLGSL</sequence>
<evidence type="ECO:0000313" key="2">
    <source>
        <dbReference type="Proteomes" id="UP000066042"/>
    </source>
</evidence>
<dbReference type="SUPFAM" id="SSF56112">
    <property type="entry name" value="Protein kinase-like (PK-like)"/>
    <property type="match status" value="1"/>
</dbReference>
<dbReference type="EMBL" id="CP013050">
    <property type="protein sequence ID" value="ALM75965.1"/>
    <property type="molecule type" value="Genomic_DNA"/>
</dbReference>
<dbReference type="RefSeq" id="WP_056934439.1">
    <property type="nucleotide sequence ID" value="NZ_CP013050.1"/>
</dbReference>
<evidence type="ECO:0008006" key="3">
    <source>
        <dbReference type="Google" id="ProtNLM"/>
    </source>
</evidence>
<dbReference type="STRING" id="55802.TBCH5v1_2063"/>
<proteinExistence type="predicted"/>
<dbReference type="PANTHER" id="PTHR37171">
    <property type="entry name" value="SERINE/THREONINE-PROTEIN KINASE YRZF-RELATED"/>
    <property type="match status" value="1"/>
</dbReference>
<reference evidence="1 2" key="1">
    <citation type="journal article" date="2016" name="Genome Announc.">
        <title>Complete genome sequence of the hyperthermophilic and piezophilic archaeon Thermococcus barophilus Ch5, capable of growth at the expense of hydrogenogenesis from carbon monoxide and formate.</title>
        <authorList>
            <person name="Oger P."/>
            <person name="Sokolova T.G."/>
            <person name="Kozhevnikova D.A."/>
            <person name="Taranov E.A."/>
            <person name="Vannier P."/>
            <person name="Lee H.S."/>
            <person name="Kwon K.K."/>
            <person name="Kang S.G."/>
            <person name="Lee J.H."/>
            <person name="Bonch-Osmolovskaya E.A."/>
            <person name="Lebedinsky A.V."/>
        </authorList>
    </citation>
    <scope>NUCLEOTIDE SEQUENCE [LARGE SCALE GENOMIC DNA]</scope>
    <source>
        <strain evidence="2">Ch5</strain>
    </source>
</reference>
<dbReference type="GeneID" id="26137290"/>
<evidence type="ECO:0000313" key="1">
    <source>
        <dbReference type="EMBL" id="ALM75965.1"/>
    </source>
</evidence>
<dbReference type="InterPro" id="IPR011009">
    <property type="entry name" value="Kinase-like_dom_sf"/>
</dbReference>
<dbReference type="AlphaFoldDB" id="A0A0S1XDW9"/>
<dbReference type="PATRIC" id="fig|55802.8.peg.2045"/>
<gene>
    <name evidence="1" type="ORF">TBCH5v1_2063</name>
</gene>
<name>A0A0S1XDW9_THEBA</name>
<accession>A0A0S1XDW9</accession>
<dbReference type="PANTHER" id="PTHR37171:SF1">
    <property type="entry name" value="SERINE_THREONINE-PROTEIN KINASE YRZF-RELATED"/>
    <property type="match status" value="1"/>
</dbReference>